<dbReference type="EMBL" id="LRGB01000024">
    <property type="protein sequence ID" value="KZS21802.1"/>
    <property type="molecule type" value="Genomic_DNA"/>
</dbReference>
<evidence type="ECO:0000313" key="2">
    <source>
        <dbReference type="Proteomes" id="UP000076858"/>
    </source>
</evidence>
<organism evidence="1 2">
    <name type="scientific">Daphnia magna</name>
    <dbReference type="NCBI Taxonomy" id="35525"/>
    <lineage>
        <taxon>Eukaryota</taxon>
        <taxon>Metazoa</taxon>
        <taxon>Ecdysozoa</taxon>
        <taxon>Arthropoda</taxon>
        <taxon>Crustacea</taxon>
        <taxon>Branchiopoda</taxon>
        <taxon>Diplostraca</taxon>
        <taxon>Cladocera</taxon>
        <taxon>Anomopoda</taxon>
        <taxon>Daphniidae</taxon>
        <taxon>Daphnia</taxon>
    </lineage>
</organism>
<reference evidence="1 2" key="1">
    <citation type="submission" date="2016-03" db="EMBL/GenBank/DDBJ databases">
        <title>EvidentialGene: Evidence-directed Construction of Genes on Genomes.</title>
        <authorList>
            <person name="Gilbert D.G."/>
            <person name="Choi J.-H."/>
            <person name="Mockaitis K."/>
            <person name="Colbourne J."/>
            <person name="Pfrender M."/>
        </authorList>
    </citation>
    <scope>NUCLEOTIDE SEQUENCE [LARGE SCALE GENOMIC DNA]</scope>
    <source>
        <strain evidence="1 2">Xinb3</strain>
        <tissue evidence="1">Complete organism</tissue>
    </source>
</reference>
<protein>
    <submittedName>
        <fullName evidence="1">Myosin-XV-like protein</fullName>
    </submittedName>
</protein>
<evidence type="ECO:0000313" key="1">
    <source>
        <dbReference type="EMBL" id="KZS21802.1"/>
    </source>
</evidence>
<dbReference type="Proteomes" id="UP000076858">
    <property type="component" value="Unassembled WGS sequence"/>
</dbReference>
<proteinExistence type="predicted"/>
<dbReference type="AlphaFoldDB" id="A0A162T104"/>
<accession>A0A162T104</accession>
<dbReference type="STRING" id="35525.A0A162T104"/>
<keyword evidence="2" id="KW-1185">Reference proteome</keyword>
<gene>
    <name evidence="1" type="ORF">APZ42_011821</name>
</gene>
<comment type="caution">
    <text evidence="1">The sequence shown here is derived from an EMBL/GenBank/DDBJ whole genome shotgun (WGS) entry which is preliminary data.</text>
</comment>
<sequence length="292" mass="32857">MVQFLSAALQCVKVDSGKNLLNVLIRQCRLLVSKTIIDYFHSLSLGGQARWCLEHTVTQSCLPFVHILCQLLFTQNCKIDCLKNVLSIEKCAQQKRFVAILNVIRTDFPVGRAGHEGNGRKFAVLHGKKNTTLTSLLCCRKISKSKIHPNFCRSVSHSNAFDNTKTVAFFNQTAPDCLEDLSLVPADLNHMSSVKAIMCLLPKMTLRARRQNSQAKAEVLEVLGSGCFLVSFFTVRCINRNGVHFLDVIAHKTFMHYSDLEVISTHKGKLEEDQTHVTSRLVRQLTIQQETN</sequence>
<name>A0A162T104_9CRUS</name>